<evidence type="ECO:0000313" key="5">
    <source>
        <dbReference type="Proteomes" id="UP001549921"/>
    </source>
</evidence>
<feature type="region of interest" description="Disordered" evidence="1">
    <location>
        <begin position="24"/>
        <end position="44"/>
    </location>
</feature>
<feature type="compositionally biased region" description="Polar residues" evidence="1">
    <location>
        <begin position="323"/>
        <end position="340"/>
    </location>
</feature>
<dbReference type="EMBL" id="JBEUOH010000011">
    <property type="protein sequence ID" value="KAL0881868.1"/>
    <property type="molecule type" value="Genomic_DNA"/>
</dbReference>
<dbReference type="EMBL" id="JBEDNZ010000010">
    <property type="protein sequence ID" value="KAL0832558.1"/>
    <property type="molecule type" value="Genomic_DNA"/>
</dbReference>
<keyword evidence="4" id="KW-1185">Reference proteome</keyword>
<gene>
    <name evidence="3" type="ORF">ABMA27_001640</name>
    <name evidence="2" type="ORF">ABMA28_000760</name>
</gene>
<evidence type="ECO:0000313" key="3">
    <source>
        <dbReference type="EMBL" id="KAL0881868.1"/>
    </source>
</evidence>
<evidence type="ECO:0000313" key="4">
    <source>
        <dbReference type="Proteomes" id="UP001549920"/>
    </source>
</evidence>
<feature type="region of interest" description="Disordered" evidence="1">
    <location>
        <begin position="273"/>
        <end position="340"/>
    </location>
</feature>
<dbReference type="Proteomes" id="UP001549920">
    <property type="component" value="Unassembled WGS sequence"/>
</dbReference>
<comment type="caution">
    <text evidence="2">The sequence shown here is derived from an EMBL/GenBank/DDBJ whole genome shotgun (WGS) entry which is preliminary data.</text>
</comment>
<reference evidence="4 5" key="1">
    <citation type="submission" date="2024-06" db="EMBL/GenBank/DDBJ databases">
        <title>A chromosome-level genome assembly of beet webworm, Loxostege sticticalis.</title>
        <authorList>
            <person name="Zhang Y."/>
        </authorList>
    </citation>
    <scope>NUCLEOTIDE SEQUENCE [LARGE SCALE GENOMIC DNA]</scope>
    <source>
        <strain evidence="3">AQ026</strain>
        <strain evidence="2">AQ028</strain>
        <tissue evidence="2">Male pupae</tissue>
        <tissue evidence="3">Whole body</tissue>
    </source>
</reference>
<sequence length="340" mass="38197">MPKRRNSEKIEHYQRKLQRLQDKERRRLQRVIESDSSDAENNSDQPLEILEEATSQCPDTHNEPNITNSEEVPVVVSELNPDVLAALGEAVEDVPKFGPKIHENLSQLWMPILKKGMDKELKDKLLKQNPAPENCSLLQAPKLNPEILAAVSDSARFRDKRIETVQQQLGAGITALNKGLELLLENDNDRLIAVKHLSDSCRILCDLHFVETEARKKYVTPGLDKSFLTIIQEIDRDDMLFGNKLPEKIKASRAIEKQSLQIKKPAPVVKSAILAPQPSTSQYRPSGNWRGPPRYPSSNRGGRGGQKKTAPPSRRTAPAVPQAKTSTSTQFRQRVANQHP</sequence>
<dbReference type="AlphaFoldDB" id="A0ABD0T3F9"/>
<dbReference type="Proteomes" id="UP001549921">
    <property type="component" value="Unassembled WGS sequence"/>
</dbReference>
<name>A0ABD0T3F9_LOXSC</name>
<organism evidence="2 5">
    <name type="scientific">Loxostege sticticalis</name>
    <name type="common">Beet webworm moth</name>
    <dbReference type="NCBI Taxonomy" id="481309"/>
    <lineage>
        <taxon>Eukaryota</taxon>
        <taxon>Metazoa</taxon>
        <taxon>Ecdysozoa</taxon>
        <taxon>Arthropoda</taxon>
        <taxon>Hexapoda</taxon>
        <taxon>Insecta</taxon>
        <taxon>Pterygota</taxon>
        <taxon>Neoptera</taxon>
        <taxon>Endopterygota</taxon>
        <taxon>Lepidoptera</taxon>
        <taxon>Glossata</taxon>
        <taxon>Ditrysia</taxon>
        <taxon>Pyraloidea</taxon>
        <taxon>Crambidae</taxon>
        <taxon>Pyraustinae</taxon>
        <taxon>Loxostege</taxon>
    </lineage>
</organism>
<protein>
    <submittedName>
        <fullName evidence="2">Uncharacterized protein</fullName>
    </submittedName>
</protein>
<feature type="compositionally biased region" description="Basic and acidic residues" evidence="1">
    <location>
        <begin position="24"/>
        <end position="33"/>
    </location>
</feature>
<accession>A0ABD0T3F9</accession>
<dbReference type="PANTHER" id="PTHR34239">
    <property type="entry name" value="APPLE DOMAIN-CONTAINING PROTEIN"/>
    <property type="match status" value="1"/>
</dbReference>
<dbReference type="PANTHER" id="PTHR34239:SF2">
    <property type="entry name" value="TRANSPOSABLE ELEMENT P TRANSPOSASE_THAP9 CONSERVED DOMAIN-CONTAINING PROTEIN"/>
    <property type="match status" value="1"/>
</dbReference>
<evidence type="ECO:0000313" key="2">
    <source>
        <dbReference type="EMBL" id="KAL0832558.1"/>
    </source>
</evidence>
<proteinExistence type="predicted"/>
<evidence type="ECO:0000256" key="1">
    <source>
        <dbReference type="SAM" id="MobiDB-lite"/>
    </source>
</evidence>